<proteinExistence type="predicted"/>
<feature type="non-terminal residue" evidence="2">
    <location>
        <position position="138"/>
    </location>
</feature>
<reference evidence="2 3" key="1">
    <citation type="submission" date="2020-04" db="EMBL/GenBank/DDBJ databases">
        <title>Perkinsus chesapeaki whole genome sequence.</title>
        <authorList>
            <person name="Bogema D.R."/>
        </authorList>
    </citation>
    <scope>NUCLEOTIDE SEQUENCE [LARGE SCALE GENOMIC DNA]</scope>
    <source>
        <strain evidence="2">ATCC PRA-425</strain>
    </source>
</reference>
<accession>A0A7J6KNS4</accession>
<evidence type="ECO:0000313" key="2">
    <source>
        <dbReference type="EMBL" id="KAF4648239.1"/>
    </source>
</evidence>
<evidence type="ECO:0000256" key="1">
    <source>
        <dbReference type="SAM" id="Coils"/>
    </source>
</evidence>
<dbReference type="Proteomes" id="UP000591131">
    <property type="component" value="Unassembled WGS sequence"/>
</dbReference>
<sequence length="138" mass="16476">ENYERWAKASAEIGRLGRFVVAWEFFEMTHQKGDYEQRSEEMRGMLRDRQEEVLEGDNDIEETQEQIEECKKKKARIDQQQEGEFARVNEQAKEANRNVVKAQVMVENKQNDIKAEEERLKDVEKQLVDKRKELEEAQ</sequence>
<protein>
    <submittedName>
        <fullName evidence="2">Structural maintenance of chromosomes protein 2</fullName>
    </submittedName>
</protein>
<organism evidence="2 3">
    <name type="scientific">Perkinsus chesapeaki</name>
    <name type="common">Clam parasite</name>
    <name type="synonym">Perkinsus andrewsi</name>
    <dbReference type="NCBI Taxonomy" id="330153"/>
    <lineage>
        <taxon>Eukaryota</taxon>
        <taxon>Sar</taxon>
        <taxon>Alveolata</taxon>
        <taxon>Perkinsozoa</taxon>
        <taxon>Perkinsea</taxon>
        <taxon>Perkinsida</taxon>
        <taxon>Perkinsidae</taxon>
        <taxon>Perkinsus</taxon>
    </lineage>
</organism>
<dbReference type="EMBL" id="JAAPAO010002103">
    <property type="protein sequence ID" value="KAF4648239.1"/>
    <property type="molecule type" value="Genomic_DNA"/>
</dbReference>
<dbReference type="AlphaFoldDB" id="A0A7J6KNS4"/>
<keyword evidence="1" id="KW-0175">Coiled coil</keyword>
<feature type="non-terminal residue" evidence="2">
    <location>
        <position position="1"/>
    </location>
</feature>
<name>A0A7J6KNS4_PERCH</name>
<keyword evidence="3" id="KW-1185">Reference proteome</keyword>
<gene>
    <name evidence="2" type="primary">SMC2_2</name>
    <name evidence="2" type="ORF">FOL47_003568</name>
</gene>
<comment type="caution">
    <text evidence="2">The sequence shown here is derived from an EMBL/GenBank/DDBJ whole genome shotgun (WGS) entry which is preliminary data.</text>
</comment>
<evidence type="ECO:0000313" key="3">
    <source>
        <dbReference type="Proteomes" id="UP000591131"/>
    </source>
</evidence>
<feature type="coiled-coil region" evidence="1">
    <location>
        <begin position="53"/>
        <end position="137"/>
    </location>
</feature>